<dbReference type="Gene3D" id="3.40.50.10350">
    <property type="entry name" value="Glycerate kinase, domain 1"/>
    <property type="match status" value="1"/>
</dbReference>
<dbReference type="AlphaFoldDB" id="A0A0F5I6C9"/>
<dbReference type="OrthoDB" id="9774290at2"/>
<evidence type="ECO:0000256" key="2">
    <source>
        <dbReference type="ARBA" id="ARBA00022679"/>
    </source>
</evidence>
<dbReference type="PANTHER" id="PTHR21599:SF0">
    <property type="entry name" value="GLYCERATE KINASE"/>
    <property type="match status" value="1"/>
</dbReference>
<dbReference type="NCBIfam" id="TIGR00045">
    <property type="entry name" value="glycerate kinase"/>
    <property type="match status" value="1"/>
</dbReference>
<dbReference type="RefSeq" id="WP_040047533.1">
    <property type="nucleotide sequence ID" value="NZ_JWIR02000024.1"/>
</dbReference>
<dbReference type="STRING" id="1221996.QY95_00891"/>
<keyword evidence="2 4" id="KW-0808">Transferase</keyword>
<gene>
    <name evidence="5" type="ORF">QY95_00891</name>
</gene>
<dbReference type="Proteomes" id="UP000031563">
    <property type="component" value="Unassembled WGS sequence"/>
</dbReference>
<comment type="similarity">
    <text evidence="1 4">Belongs to the glycerate kinase type-1 family.</text>
</comment>
<evidence type="ECO:0000256" key="4">
    <source>
        <dbReference type="PIRNR" id="PIRNR006078"/>
    </source>
</evidence>
<keyword evidence="3 4" id="KW-0418">Kinase</keyword>
<reference evidence="5" key="1">
    <citation type="submission" date="2015-02" db="EMBL/GenBank/DDBJ databases">
        <title>Genome Assembly of Bacillaceae bacterium MTCC 8252.</title>
        <authorList>
            <person name="Verma A."/>
            <person name="Khatri I."/>
            <person name="Mual P."/>
            <person name="Subramanian S."/>
            <person name="Krishnamurthi S."/>
        </authorList>
    </citation>
    <scope>NUCLEOTIDE SEQUENCE [LARGE SCALE GENOMIC DNA]</scope>
    <source>
        <strain evidence="5">MTCC 8252</strain>
    </source>
</reference>
<name>A0A0F5I6C9_BACTR</name>
<dbReference type="PANTHER" id="PTHR21599">
    <property type="entry name" value="GLYCERATE KINASE"/>
    <property type="match status" value="1"/>
</dbReference>
<protein>
    <submittedName>
        <fullName evidence="5">Glycerate kinase</fullName>
    </submittedName>
</protein>
<dbReference type="InterPro" id="IPR018193">
    <property type="entry name" value="Glyc_kinase_flavodox-like_fold"/>
</dbReference>
<proteinExistence type="inferred from homology"/>
<dbReference type="EMBL" id="JWIR02000024">
    <property type="protein sequence ID" value="KKB41184.1"/>
    <property type="molecule type" value="Genomic_DNA"/>
</dbReference>
<dbReference type="Gene3D" id="3.90.1510.10">
    <property type="entry name" value="Glycerate kinase, domain 2"/>
    <property type="match status" value="1"/>
</dbReference>
<dbReference type="GO" id="GO:0008887">
    <property type="term" value="F:glycerate kinase activity"/>
    <property type="evidence" value="ECO:0007669"/>
    <property type="project" value="UniProtKB-UniRule"/>
</dbReference>
<dbReference type="InterPro" id="IPR018197">
    <property type="entry name" value="Glycerate_kinase_RE-like"/>
</dbReference>
<dbReference type="InterPro" id="IPR004381">
    <property type="entry name" value="Glycerate_kinase"/>
</dbReference>
<accession>A0A0F5I6C9</accession>
<dbReference type="SUPFAM" id="SSF110738">
    <property type="entry name" value="Glycerate kinase I"/>
    <property type="match status" value="1"/>
</dbReference>
<sequence length="383" mass="40930">MNILIAPDSFKGSLSAEEAARAMADGVRNAVPEADIQIVPMADGGEGTIAALSTLGDRRTVTVADPLMRPVEASYLVMEHEGKPAALVECAQSSGLTLLSEQERSPMNANTYGLGEQIRAALEAGFRQVIISLGGSATNDGGLSMLQALGWKLYDQEGQELDSSGNPLLQVASFSDQEVHPAVRETRFLAMCDVMNPFYGEEGAAYVFAPQKGASKQEVLLLDQALKQLSRLFSTAYGVDVQKTKGSGAAGGLGGAIVSALGGQLVSGIDLVMELTGIEQHMKRADLILTGEGSLDGQSLLGKVPVGVARLAKKHDKPVLAIAGRLGEQLEALHPYFVGLFSIQMDCYPQEEAMREDVASRQTRQTVEQLLRLYAYKHHCQIR</sequence>
<organism evidence="5 6">
    <name type="scientific">Bacillus thermotolerans</name>
    <name type="common">Quasibacillus thermotolerans</name>
    <dbReference type="NCBI Taxonomy" id="1221996"/>
    <lineage>
        <taxon>Bacteria</taxon>
        <taxon>Bacillati</taxon>
        <taxon>Bacillota</taxon>
        <taxon>Bacilli</taxon>
        <taxon>Bacillales</taxon>
        <taxon>Bacillaceae</taxon>
        <taxon>Bacillus</taxon>
    </lineage>
</organism>
<evidence type="ECO:0000313" key="6">
    <source>
        <dbReference type="Proteomes" id="UP000031563"/>
    </source>
</evidence>
<comment type="caution">
    <text evidence="5">The sequence shown here is derived from an EMBL/GenBank/DDBJ whole genome shotgun (WGS) entry which is preliminary data.</text>
</comment>
<dbReference type="Pfam" id="PF02595">
    <property type="entry name" value="Gly_kinase"/>
    <property type="match status" value="1"/>
</dbReference>
<evidence type="ECO:0000256" key="3">
    <source>
        <dbReference type="ARBA" id="ARBA00022777"/>
    </source>
</evidence>
<keyword evidence="6" id="KW-1185">Reference proteome</keyword>
<evidence type="ECO:0000313" key="5">
    <source>
        <dbReference type="EMBL" id="KKB41184.1"/>
    </source>
</evidence>
<dbReference type="PIRSF" id="PIRSF006078">
    <property type="entry name" value="GlxK"/>
    <property type="match status" value="1"/>
</dbReference>
<evidence type="ECO:0000256" key="1">
    <source>
        <dbReference type="ARBA" id="ARBA00006284"/>
    </source>
</evidence>
<dbReference type="InterPro" id="IPR036129">
    <property type="entry name" value="Glycerate_kinase_sf"/>
</dbReference>
<dbReference type="GO" id="GO:0031388">
    <property type="term" value="P:organic acid phosphorylation"/>
    <property type="evidence" value="ECO:0007669"/>
    <property type="project" value="UniProtKB-UniRule"/>
</dbReference>